<name>A0A7G6TSY2_9BRAD</name>
<evidence type="ECO:0000313" key="2">
    <source>
        <dbReference type="Proteomes" id="UP000515291"/>
    </source>
</evidence>
<proteinExistence type="predicted"/>
<dbReference type="EMBL" id="CP050292">
    <property type="protein sequence ID" value="QND69864.1"/>
    <property type="molecule type" value="Genomic_DNA"/>
</dbReference>
<dbReference type="RefSeq" id="WP_120288753.1">
    <property type="nucleotide sequence ID" value="NZ_CP050292.1"/>
</dbReference>
<dbReference type="Proteomes" id="UP000515291">
    <property type="component" value="Chromosome"/>
</dbReference>
<reference evidence="2" key="1">
    <citation type="journal article" date="2020" name="Mol. Plant Microbe">
        <title>Rhizobial microsymbionts of the narrowly endemic Oxytropis species growing in Kamchatka are characterized by significant genetic diversity and possess a set of genes that are associated with T3SS and T6SS secretion systems and can affect the development of symbiosis.</title>
        <authorList>
            <person name="Safronova V."/>
            <person name="Guro P."/>
            <person name="Sazanova A."/>
            <person name="Kuznetsova I."/>
            <person name="Belimov A."/>
            <person name="Yakubov V."/>
            <person name="Chirak E."/>
            <person name="Afonin A."/>
            <person name="Gogolev Y."/>
            <person name="Andronov E."/>
            <person name="Tikhonovich I."/>
        </authorList>
    </citation>
    <scope>NUCLEOTIDE SEQUENCE [LARGE SCALE GENOMIC DNA]</scope>
    <source>
        <strain evidence="2">581</strain>
    </source>
</reference>
<organism evidence="1 2">
    <name type="scientific">Tardiphaga robiniae</name>
    <dbReference type="NCBI Taxonomy" id="943830"/>
    <lineage>
        <taxon>Bacteria</taxon>
        <taxon>Pseudomonadati</taxon>
        <taxon>Pseudomonadota</taxon>
        <taxon>Alphaproteobacteria</taxon>
        <taxon>Hyphomicrobiales</taxon>
        <taxon>Nitrobacteraceae</taxon>
        <taxon>Tardiphaga</taxon>
    </lineage>
</organism>
<protein>
    <submittedName>
        <fullName evidence="1">Uncharacterized protein</fullName>
    </submittedName>
</protein>
<gene>
    <name evidence="1" type="ORF">HB776_00350</name>
</gene>
<dbReference type="AlphaFoldDB" id="A0A7G6TSY2"/>
<sequence>MEAVTNYYRERNILVTDPFSDRLLFAVEIDGHPTLAFDASSVEVAKGICLLSEFREDLGRVTCDGQRIFRQTSVISVRGASACEAATFYAALKDLGPTAEISFVFLSKVDRITLAADEGAQPLPDALVTIRRTHPSF</sequence>
<evidence type="ECO:0000313" key="1">
    <source>
        <dbReference type="EMBL" id="QND69864.1"/>
    </source>
</evidence>
<accession>A0A7G6TSY2</accession>
<dbReference type="KEGG" id="trb:HB776_00350"/>